<dbReference type="Proteomes" id="UP001449225">
    <property type="component" value="Unassembled WGS sequence"/>
</dbReference>
<keyword evidence="4" id="KW-1185">Reference proteome</keyword>
<dbReference type="PANTHER" id="PTHR43477:SF1">
    <property type="entry name" value="DIHYDROANTICAPSIN 7-DEHYDROGENASE"/>
    <property type="match status" value="1"/>
</dbReference>
<sequence length="254" mass="27833">MMLNGKTVLVVGAAGLLGGEVVKGLLNSGAHVIATDISIDAMGERFSKLDIDYDDEVLTLHQLNILCEQSVKEFFQSLDVLDGAVNAVYPRNSNYGASFFDVNLADFNDNVNLQLGSMFLFSQQCAAFFMRTKKPFSIVNFSSIYGVVAPDFDIYNNTQMTMPVEYAAVKSAMLHLNKYIASFVNNSDFRINSVSPGGIYDWQPDGFVENYRAKTLGAGMLNPSDMNGSVIFLLSEASKYINGQNIIVDDGFAL</sequence>
<evidence type="ECO:0000256" key="2">
    <source>
        <dbReference type="ARBA" id="ARBA00023002"/>
    </source>
</evidence>
<organism evidence="3 4">
    <name type="scientific">Neptuniibacter pectenicola</name>
    <dbReference type="NCBI Taxonomy" id="1806669"/>
    <lineage>
        <taxon>Bacteria</taxon>
        <taxon>Pseudomonadati</taxon>
        <taxon>Pseudomonadota</taxon>
        <taxon>Gammaproteobacteria</taxon>
        <taxon>Oceanospirillales</taxon>
        <taxon>Oceanospirillaceae</taxon>
        <taxon>Neptuniibacter</taxon>
    </lineage>
</organism>
<dbReference type="Gene3D" id="3.40.50.720">
    <property type="entry name" value="NAD(P)-binding Rossmann-like Domain"/>
    <property type="match status" value="1"/>
</dbReference>
<dbReference type="SUPFAM" id="SSF51735">
    <property type="entry name" value="NAD(P)-binding Rossmann-fold domains"/>
    <property type="match status" value="1"/>
</dbReference>
<gene>
    <name evidence="3" type="ORF">WNY58_00075</name>
</gene>
<evidence type="ECO:0000313" key="4">
    <source>
        <dbReference type="Proteomes" id="UP001449225"/>
    </source>
</evidence>
<dbReference type="RefSeq" id="WP_342853332.1">
    <property type="nucleotide sequence ID" value="NZ_JBBMRA010000001.1"/>
</dbReference>
<dbReference type="PRINTS" id="PR00081">
    <property type="entry name" value="GDHRDH"/>
</dbReference>
<dbReference type="Pfam" id="PF13561">
    <property type="entry name" value="adh_short_C2"/>
    <property type="match status" value="1"/>
</dbReference>
<dbReference type="InterPro" id="IPR002347">
    <property type="entry name" value="SDR_fam"/>
</dbReference>
<name>A0ABU9TM29_9GAMM</name>
<proteinExistence type="inferred from homology"/>
<dbReference type="InterPro" id="IPR036291">
    <property type="entry name" value="NAD(P)-bd_dom_sf"/>
</dbReference>
<accession>A0ABU9TM29</accession>
<keyword evidence="2" id="KW-0560">Oxidoreductase</keyword>
<evidence type="ECO:0000256" key="1">
    <source>
        <dbReference type="ARBA" id="ARBA00006484"/>
    </source>
</evidence>
<dbReference type="PANTHER" id="PTHR43477">
    <property type="entry name" value="DIHYDROANTICAPSIN 7-DEHYDROGENASE"/>
    <property type="match status" value="1"/>
</dbReference>
<protein>
    <submittedName>
        <fullName evidence="3">Oxidoreductase</fullName>
    </submittedName>
</protein>
<dbReference type="InterPro" id="IPR051122">
    <property type="entry name" value="SDR_DHRS6-like"/>
</dbReference>
<reference evidence="3 4" key="1">
    <citation type="submission" date="2024-03" db="EMBL/GenBank/DDBJ databases">
        <title>Community enrichment and isolation of bacterial strains for fucoidan degradation.</title>
        <authorList>
            <person name="Sichert A."/>
        </authorList>
    </citation>
    <scope>NUCLEOTIDE SEQUENCE [LARGE SCALE GENOMIC DNA]</scope>
    <source>
        <strain evidence="3 4">AS76</strain>
    </source>
</reference>
<comment type="caution">
    <text evidence="3">The sequence shown here is derived from an EMBL/GenBank/DDBJ whole genome shotgun (WGS) entry which is preliminary data.</text>
</comment>
<evidence type="ECO:0000313" key="3">
    <source>
        <dbReference type="EMBL" id="MEM5534773.1"/>
    </source>
</evidence>
<dbReference type="EMBL" id="JBBMRA010000001">
    <property type="protein sequence ID" value="MEM5534773.1"/>
    <property type="molecule type" value="Genomic_DNA"/>
</dbReference>
<comment type="similarity">
    <text evidence="1">Belongs to the short-chain dehydrogenases/reductases (SDR) family.</text>
</comment>
<dbReference type="NCBIfam" id="NF006619">
    <property type="entry name" value="PRK09186.1"/>
    <property type="match status" value="1"/>
</dbReference>